<dbReference type="RefSeq" id="XP_066672350.1">
    <property type="nucleotide sequence ID" value="XM_066808732.1"/>
</dbReference>
<organism evidence="3 4">
    <name type="scientific">Apiospora hydei</name>
    <dbReference type="NCBI Taxonomy" id="1337664"/>
    <lineage>
        <taxon>Eukaryota</taxon>
        <taxon>Fungi</taxon>
        <taxon>Dikarya</taxon>
        <taxon>Ascomycota</taxon>
        <taxon>Pezizomycotina</taxon>
        <taxon>Sordariomycetes</taxon>
        <taxon>Xylariomycetidae</taxon>
        <taxon>Amphisphaeriales</taxon>
        <taxon>Apiosporaceae</taxon>
        <taxon>Apiospora</taxon>
    </lineage>
</organism>
<evidence type="ECO:0000256" key="1">
    <source>
        <dbReference type="SAM" id="MobiDB-lite"/>
    </source>
</evidence>
<protein>
    <recommendedName>
        <fullName evidence="2">DUF4484 domain-containing protein</fullName>
    </recommendedName>
</protein>
<proteinExistence type="predicted"/>
<name>A0ABR1X233_9PEZI</name>
<dbReference type="InterPro" id="IPR018626">
    <property type="entry name" value="LCHN/Anr2"/>
</dbReference>
<dbReference type="InterPro" id="IPR028115">
    <property type="entry name" value="DUF4484"/>
</dbReference>
<dbReference type="Pfam" id="PF14831">
    <property type="entry name" value="DUF4484"/>
    <property type="match status" value="1"/>
</dbReference>
<dbReference type="InterPro" id="IPR053056">
    <property type="entry name" value="Lipid_Metab_Assoc_Protein"/>
</dbReference>
<dbReference type="PANTHER" id="PTHR28153:SF1">
    <property type="entry name" value="DUF4484 DOMAIN-CONTAINING PROTEIN"/>
    <property type="match status" value="1"/>
</dbReference>
<feature type="compositionally biased region" description="Low complexity" evidence="1">
    <location>
        <begin position="369"/>
        <end position="388"/>
    </location>
</feature>
<dbReference type="PANTHER" id="PTHR28153">
    <property type="entry name" value="PROTEIN, PUTATIVE-RELATED"/>
    <property type="match status" value="1"/>
</dbReference>
<evidence type="ECO:0000313" key="3">
    <source>
        <dbReference type="EMBL" id="KAK8089456.1"/>
    </source>
</evidence>
<feature type="region of interest" description="Disordered" evidence="1">
    <location>
        <begin position="1"/>
        <end position="21"/>
    </location>
</feature>
<gene>
    <name evidence="3" type="ORF">PG997_004417</name>
</gene>
<dbReference type="GeneID" id="92041792"/>
<dbReference type="Pfam" id="PF09804">
    <property type="entry name" value="DENND11"/>
    <property type="match status" value="1"/>
</dbReference>
<feature type="region of interest" description="Disordered" evidence="1">
    <location>
        <begin position="128"/>
        <end position="180"/>
    </location>
</feature>
<feature type="domain" description="DUF4484" evidence="2">
    <location>
        <begin position="408"/>
        <end position="616"/>
    </location>
</feature>
<accession>A0ABR1X233</accession>
<sequence length="616" mass="67161">MAATRRGQPELHVRLPPRSPATSTSAAAWADLPSISALFLIDFDVKAGYTISWKAARPHVELEGVVEYKSLPSGLHTVTDDLIYFVHGDFAGLSAFVNAPCEDSEARNARMLAVGVLTQLLEQYWEKHQARDDSSHKQQNAAAADTAEEPADGAATQTPQLQQPRTPKRAHPRSRSASDGAALLQPEHKLSNFHPAWSLKKLLDTFGPLIFPIHRAALLRKRILISCHAPVQEVNNFVYDISILSNIPLSTYELLSPDCPPHRLRPLFTVGVHDIPFLIDTAKPKAQEELDVPPDTEAGWIACTTDSILAMKDTLWDMLITTPLPHAAHAQEHVWPTVECPRGTVVKATQRDLRRFRSLKNALSRLEARSSSVGGAGSPGASSTTSRPPNTPLRASDDPLVDETDKIVEPQTWAALAYNGFMWWASAGEQARSNEAEELAHDAGLLADMYSPSMYMSMNLPRSADLTATPFSNSMGGNSQPRRLSTTATSAPLPPEEAGVELAIIAYFHRLTSTILTKLADLVEDHSDCSDAESNIMMDDGIDEEEEEEDVLLGPGGGDGEAGRGIRISIDALRAMGLDIWSASDVEFVRQTLAVYFGRRAYVEGKGVEVCGVRVC</sequence>
<comment type="caution">
    <text evidence="3">The sequence shown here is derived from an EMBL/GenBank/DDBJ whole genome shotgun (WGS) entry which is preliminary data.</text>
</comment>
<feature type="compositionally biased region" description="Low complexity" evidence="1">
    <location>
        <begin position="152"/>
        <end position="165"/>
    </location>
</feature>
<feature type="region of interest" description="Disordered" evidence="1">
    <location>
        <begin position="367"/>
        <end position="401"/>
    </location>
</feature>
<dbReference type="Proteomes" id="UP001433268">
    <property type="component" value="Unassembled WGS sequence"/>
</dbReference>
<evidence type="ECO:0000259" key="2">
    <source>
        <dbReference type="Pfam" id="PF14831"/>
    </source>
</evidence>
<feature type="compositionally biased region" description="Polar residues" evidence="1">
    <location>
        <begin position="471"/>
        <end position="490"/>
    </location>
</feature>
<evidence type="ECO:0000313" key="4">
    <source>
        <dbReference type="Proteomes" id="UP001433268"/>
    </source>
</evidence>
<feature type="region of interest" description="Disordered" evidence="1">
    <location>
        <begin position="471"/>
        <end position="492"/>
    </location>
</feature>
<keyword evidence="4" id="KW-1185">Reference proteome</keyword>
<reference evidence="3 4" key="1">
    <citation type="submission" date="2023-01" db="EMBL/GenBank/DDBJ databases">
        <title>Analysis of 21 Apiospora genomes using comparative genomics revels a genus with tremendous synthesis potential of carbohydrate active enzymes and secondary metabolites.</title>
        <authorList>
            <person name="Sorensen T."/>
        </authorList>
    </citation>
    <scope>NUCLEOTIDE SEQUENCE [LARGE SCALE GENOMIC DNA]</scope>
    <source>
        <strain evidence="3 4">CBS 114990</strain>
    </source>
</reference>
<dbReference type="EMBL" id="JAQQWN010000004">
    <property type="protein sequence ID" value="KAK8089456.1"/>
    <property type="molecule type" value="Genomic_DNA"/>
</dbReference>